<proteinExistence type="predicted"/>
<gene>
    <name evidence="2" type="ORF">DR999_PMT19602</name>
</gene>
<reference evidence="2 3" key="1">
    <citation type="submission" date="2019-04" db="EMBL/GenBank/DDBJ databases">
        <title>Draft genome of the big-headed turtle Platysternon megacephalum.</title>
        <authorList>
            <person name="Gong S."/>
        </authorList>
    </citation>
    <scope>NUCLEOTIDE SEQUENCE [LARGE SCALE GENOMIC DNA]</scope>
    <source>
        <strain evidence="2">DO16091913</strain>
        <tissue evidence="2">Muscle</tissue>
    </source>
</reference>
<dbReference type="AlphaFoldDB" id="A0A4D9DM79"/>
<dbReference type="Proteomes" id="UP000297703">
    <property type="component" value="Unassembled WGS sequence"/>
</dbReference>
<keyword evidence="1" id="KW-0732">Signal</keyword>
<evidence type="ECO:0000256" key="1">
    <source>
        <dbReference type="SAM" id="SignalP"/>
    </source>
</evidence>
<feature type="chain" id="PRO_5020030012" evidence="1">
    <location>
        <begin position="28"/>
        <end position="59"/>
    </location>
</feature>
<protein>
    <submittedName>
        <fullName evidence="2">2-acylglycerol O-acyltransferase 2-A-like</fullName>
    </submittedName>
</protein>
<organism evidence="2 3">
    <name type="scientific">Platysternon megacephalum</name>
    <name type="common">big-headed turtle</name>
    <dbReference type="NCBI Taxonomy" id="55544"/>
    <lineage>
        <taxon>Eukaryota</taxon>
        <taxon>Metazoa</taxon>
        <taxon>Chordata</taxon>
        <taxon>Craniata</taxon>
        <taxon>Vertebrata</taxon>
        <taxon>Euteleostomi</taxon>
        <taxon>Archelosauria</taxon>
        <taxon>Testudinata</taxon>
        <taxon>Testudines</taxon>
        <taxon>Cryptodira</taxon>
        <taxon>Durocryptodira</taxon>
        <taxon>Testudinoidea</taxon>
        <taxon>Platysternidae</taxon>
        <taxon>Platysternon</taxon>
    </lineage>
</organism>
<sequence>MRPERGFPSPVAALLLRACLLLPPADAYIHAVTDHNSSMDFSDLPALFGALLPRDGLVG</sequence>
<reference evidence="2 3" key="2">
    <citation type="submission" date="2019-04" db="EMBL/GenBank/DDBJ databases">
        <title>The genome sequence of big-headed turtle.</title>
        <authorList>
            <person name="Gong S."/>
        </authorList>
    </citation>
    <scope>NUCLEOTIDE SEQUENCE [LARGE SCALE GENOMIC DNA]</scope>
    <source>
        <strain evidence="2">DO16091913</strain>
        <tissue evidence="2">Muscle</tissue>
    </source>
</reference>
<name>A0A4D9DM79_9SAUR</name>
<dbReference type="EMBL" id="QXTE01000395">
    <property type="protein sequence ID" value="TFJ98460.1"/>
    <property type="molecule type" value="Genomic_DNA"/>
</dbReference>
<dbReference type="GO" id="GO:0016746">
    <property type="term" value="F:acyltransferase activity"/>
    <property type="evidence" value="ECO:0007669"/>
    <property type="project" value="UniProtKB-KW"/>
</dbReference>
<evidence type="ECO:0000313" key="3">
    <source>
        <dbReference type="Proteomes" id="UP000297703"/>
    </source>
</evidence>
<keyword evidence="3" id="KW-1185">Reference proteome</keyword>
<comment type="caution">
    <text evidence="2">The sequence shown here is derived from an EMBL/GenBank/DDBJ whole genome shotgun (WGS) entry which is preliminary data.</text>
</comment>
<dbReference type="STRING" id="55544.A0A4D9DM79"/>
<keyword evidence="2" id="KW-0012">Acyltransferase</keyword>
<evidence type="ECO:0000313" key="2">
    <source>
        <dbReference type="EMBL" id="TFJ98460.1"/>
    </source>
</evidence>
<feature type="signal peptide" evidence="1">
    <location>
        <begin position="1"/>
        <end position="27"/>
    </location>
</feature>
<accession>A0A4D9DM79</accession>
<keyword evidence="2" id="KW-0808">Transferase</keyword>
<dbReference type="OrthoDB" id="10588208at2759"/>